<feature type="compositionally biased region" description="Polar residues" evidence="4">
    <location>
        <begin position="281"/>
        <end position="291"/>
    </location>
</feature>
<comment type="caution">
    <text evidence="8">The sequence shown here is derived from an EMBL/GenBank/DDBJ whole genome shotgun (WGS) entry which is preliminary data.</text>
</comment>
<keyword evidence="3" id="KW-0807">Transducer</keyword>
<feature type="domain" description="HAMP" evidence="7">
    <location>
        <begin position="213"/>
        <end position="265"/>
    </location>
</feature>
<feature type="transmembrane region" description="Helical" evidence="5">
    <location>
        <begin position="190"/>
        <end position="213"/>
    </location>
</feature>
<keyword evidence="9" id="KW-1185">Reference proteome</keyword>
<dbReference type="InterPro" id="IPR024478">
    <property type="entry name" value="HlyB_4HB_MCP"/>
</dbReference>
<sequence>MMKGPMKLTIKIKLAMTFLLVFLLMGAGTVLGLLDLRYANQTLRSIVDSQAARVEAASRLEIQQTEFNVVLRDYVSATTAAERAKLKQDITRIRAEMSASIERLQTLADAEGQKLVAAYAEQRKTAAAVNNRVFALADAGDVAGASGLLAGNSRANMVKLAANLEAFRTLYKTQMTQATAKADRELKASLVNLTTLALAGILAGSIAATFLILSIGRRLGRALALSQRVVQGDLTTLAEERGSDEIAQLLKANNAMIVKLREVLGRVSLATEQVAANSQTMAATSEQLSQGSSEQAASTEEASASVEEMAANIRQTADSAGETERIAAKSAEDARASGEAVREAVAAMASIADRILVVQEIARQTDLLALNAAVEAARAGEHGRGFAVVASEVRKLAERSQAAAAEISSLSARTSGVAATAGEMLQRLVPDIERTSGLVSSISVASRELSTGAQQVALAIQQLDQVTQQNSTAAEALANGAGELFAEADQLKEAVGFFRTGEAQAPVAPQPREAAPHARPSARTLPPQPLRAVRPSKGFDFDIGESEFDELDAAFQRTGTR</sequence>
<dbReference type="SMART" id="SM00283">
    <property type="entry name" value="MA"/>
    <property type="match status" value="1"/>
</dbReference>
<evidence type="ECO:0000313" key="9">
    <source>
        <dbReference type="Proteomes" id="UP000240800"/>
    </source>
</evidence>
<dbReference type="Pfam" id="PF12729">
    <property type="entry name" value="4HB_MCP_1"/>
    <property type="match status" value="1"/>
</dbReference>
<dbReference type="CDD" id="cd19411">
    <property type="entry name" value="MCP2201-like_sensor"/>
    <property type="match status" value="1"/>
</dbReference>
<proteinExistence type="inferred from homology"/>
<protein>
    <submittedName>
        <fullName evidence="8">Methyl-accepting chemotaxis protein</fullName>
    </submittedName>
</protein>
<keyword evidence="5" id="KW-0812">Transmembrane</keyword>
<dbReference type="Pfam" id="PF00015">
    <property type="entry name" value="MCPsignal"/>
    <property type="match status" value="1"/>
</dbReference>
<dbReference type="PANTHER" id="PTHR43531">
    <property type="entry name" value="PROTEIN ICFG"/>
    <property type="match status" value="1"/>
</dbReference>
<dbReference type="RefSeq" id="WP_108223309.1">
    <property type="nucleotide sequence ID" value="NZ_PZZW01000004.1"/>
</dbReference>
<dbReference type="InterPro" id="IPR047347">
    <property type="entry name" value="YvaQ-like_sensor"/>
</dbReference>
<evidence type="ECO:0000259" key="6">
    <source>
        <dbReference type="PROSITE" id="PS50111"/>
    </source>
</evidence>
<dbReference type="EMBL" id="PZZW01000004">
    <property type="protein sequence ID" value="PTM78138.1"/>
    <property type="molecule type" value="Genomic_DNA"/>
</dbReference>
<evidence type="ECO:0000256" key="4">
    <source>
        <dbReference type="SAM" id="MobiDB-lite"/>
    </source>
</evidence>
<feature type="region of interest" description="Disordered" evidence="4">
    <location>
        <begin position="281"/>
        <end position="306"/>
    </location>
</feature>
<gene>
    <name evidence="8" type="ORF">C8J29_10493</name>
</gene>
<feature type="region of interest" description="Disordered" evidence="4">
    <location>
        <begin position="503"/>
        <end position="541"/>
    </location>
</feature>
<dbReference type="InterPro" id="IPR004089">
    <property type="entry name" value="MCPsignal_dom"/>
</dbReference>
<dbReference type="InterPro" id="IPR051310">
    <property type="entry name" value="MCP_chemotaxis"/>
</dbReference>
<evidence type="ECO:0000256" key="5">
    <source>
        <dbReference type="SAM" id="Phobius"/>
    </source>
</evidence>
<dbReference type="Proteomes" id="UP000240800">
    <property type="component" value="Unassembled WGS sequence"/>
</dbReference>
<evidence type="ECO:0000256" key="2">
    <source>
        <dbReference type="ARBA" id="ARBA00029447"/>
    </source>
</evidence>
<dbReference type="CDD" id="cd06225">
    <property type="entry name" value="HAMP"/>
    <property type="match status" value="1"/>
</dbReference>
<keyword evidence="5" id="KW-0472">Membrane</keyword>
<comment type="similarity">
    <text evidence="2">Belongs to the methyl-accepting chemotaxis (MCP) protein family.</text>
</comment>
<feature type="domain" description="Methyl-accepting transducer" evidence="6">
    <location>
        <begin position="270"/>
        <end position="485"/>
    </location>
</feature>
<evidence type="ECO:0000256" key="1">
    <source>
        <dbReference type="ARBA" id="ARBA00022500"/>
    </source>
</evidence>
<dbReference type="PANTHER" id="PTHR43531:SF11">
    <property type="entry name" value="METHYL-ACCEPTING CHEMOTAXIS PROTEIN 3"/>
    <property type="match status" value="1"/>
</dbReference>
<name>A0ABX5J9I7_9RHOB</name>
<evidence type="ECO:0000313" key="8">
    <source>
        <dbReference type="EMBL" id="PTM78138.1"/>
    </source>
</evidence>
<keyword evidence="5" id="KW-1133">Transmembrane helix</keyword>
<dbReference type="Gene3D" id="1.10.287.950">
    <property type="entry name" value="Methyl-accepting chemotaxis protein"/>
    <property type="match status" value="1"/>
</dbReference>
<dbReference type="PROSITE" id="PS50111">
    <property type="entry name" value="CHEMOTAXIS_TRANSDUC_2"/>
    <property type="match status" value="1"/>
</dbReference>
<feature type="compositionally biased region" description="Low complexity" evidence="4">
    <location>
        <begin position="292"/>
        <end position="306"/>
    </location>
</feature>
<reference evidence="8 9" key="1">
    <citation type="submission" date="2018-04" db="EMBL/GenBank/DDBJ databases">
        <title>Genomic Encyclopedia of Type Strains, Phase III (KMG-III): the genomes of soil and plant-associated and newly described type strains.</title>
        <authorList>
            <person name="Whitman W."/>
        </authorList>
    </citation>
    <scope>NUCLEOTIDE SEQUENCE [LARGE SCALE GENOMIC DNA]</scope>
    <source>
        <strain evidence="8 9">JA192</strain>
    </source>
</reference>
<dbReference type="InterPro" id="IPR003660">
    <property type="entry name" value="HAMP_dom"/>
</dbReference>
<evidence type="ECO:0000256" key="3">
    <source>
        <dbReference type="PROSITE-ProRule" id="PRU00284"/>
    </source>
</evidence>
<dbReference type="PROSITE" id="PS50885">
    <property type="entry name" value="HAMP"/>
    <property type="match status" value="1"/>
</dbReference>
<organism evidence="8 9">
    <name type="scientific">Cereibacter johrii</name>
    <dbReference type="NCBI Taxonomy" id="445629"/>
    <lineage>
        <taxon>Bacteria</taxon>
        <taxon>Pseudomonadati</taxon>
        <taxon>Pseudomonadota</taxon>
        <taxon>Alphaproteobacteria</taxon>
        <taxon>Rhodobacterales</taxon>
        <taxon>Paracoccaceae</taxon>
        <taxon>Cereibacter</taxon>
    </lineage>
</organism>
<dbReference type="SMART" id="SM00304">
    <property type="entry name" value="HAMP"/>
    <property type="match status" value="1"/>
</dbReference>
<keyword evidence="1" id="KW-0145">Chemotaxis</keyword>
<accession>A0ABX5J9I7</accession>
<evidence type="ECO:0000259" key="7">
    <source>
        <dbReference type="PROSITE" id="PS50885"/>
    </source>
</evidence>
<dbReference type="SUPFAM" id="SSF58104">
    <property type="entry name" value="Methyl-accepting chemotaxis protein (MCP) signaling domain"/>
    <property type="match status" value="1"/>
</dbReference>